<gene>
    <name evidence="4" type="ORF">J2S05_002153</name>
</gene>
<reference evidence="4 5" key="1">
    <citation type="submission" date="2023-07" db="EMBL/GenBank/DDBJ databases">
        <title>Genomic Encyclopedia of Type Strains, Phase IV (KMG-IV): sequencing the most valuable type-strain genomes for metagenomic binning, comparative biology and taxonomic classification.</title>
        <authorList>
            <person name="Goeker M."/>
        </authorList>
    </citation>
    <scope>NUCLEOTIDE SEQUENCE [LARGE SCALE GENOMIC DNA]</scope>
    <source>
        <strain evidence="4 5">DSM 19154</strain>
    </source>
</reference>
<dbReference type="Gene3D" id="3.40.50.850">
    <property type="entry name" value="Isochorismatase-like"/>
    <property type="match status" value="1"/>
</dbReference>
<evidence type="ECO:0000256" key="2">
    <source>
        <dbReference type="ARBA" id="ARBA00022801"/>
    </source>
</evidence>
<dbReference type="SUPFAM" id="SSF52499">
    <property type="entry name" value="Isochorismatase-like hydrolases"/>
    <property type="match status" value="1"/>
</dbReference>
<evidence type="ECO:0000259" key="3">
    <source>
        <dbReference type="Pfam" id="PF00857"/>
    </source>
</evidence>
<keyword evidence="5" id="KW-1185">Reference proteome</keyword>
<accession>A0ABT9YI41</accession>
<evidence type="ECO:0000313" key="5">
    <source>
        <dbReference type="Proteomes" id="UP001225034"/>
    </source>
</evidence>
<dbReference type="InterPro" id="IPR000868">
    <property type="entry name" value="Isochorismatase-like_dom"/>
</dbReference>
<organism evidence="4 5">
    <name type="scientific">Alkalicoccobacillus murimartini</name>
    <dbReference type="NCBI Taxonomy" id="171685"/>
    <lineage>
        <taxon>Bacteria</taxon>
        <taxon>Bacillati</taxon>
        <taxon>Bacillota</taxon>
        <taxon>Bacilli</taxon>
        <taxon>Bacillales</taxon>
        <taxon>Bacillaceae</taxon>
        <taxon>Alkalicoccobacillus</taxon>
    </lineage>
</organism>
<name>A0ABT9YI41_9BACI</name>
<proteinExistence type="inferred from homology"/>
<feature type="domain" description="Isochorismatase-like" evidence="3">
    <location>
        <begin position="33"/>
        <end position="223"/>
    </location>
</feature>
<evidence type="ECO:0000256" key="1">
    <source>
        <dbReference type="ARBA" id="ARBA00006336"/>
    </source>
</evidence>
<dbReference type="Pfam" id="PF00857">
    <property type="entry name" value="Isochorismatase"/>
    <property type="match status" value="1"/>
</dbReference>
<comment type="caution">
    <text evidence="4">The sequence shown here is derived from an EMBL/GenBank/DDBJ whole genome shotgun (WGS) entry which is preliminary data.</text>
</comment>
<dbReference type="Proteomes" id="UP001225034">
    <property type="component" value="Unassembled WGS sequence"/>
</dbReference>
<sequence length="252" mass="28254">MKKSWDHFLTDRDRQVFGDAGYGNNAGLGSKPALLIIDVSYDFCGHKREPVEESVKTWNLSCGEEAWDAVDHTQTLLHHAREKRIPVIYTTGIDSRLDGFDRGAWTWKNPKMKEAQGVEGFRGNDIVKEIAPLETDLYIEKLKPSAFHGTNLLTHLVHLGVDSLIVTGTTTSGCVRASVVDAFSYNYRIGVVEECTFDRGQASHAMALYDMNAKYADCMSLEDTLQYIETVDEGIYDDKLDFGSFKRKVAAE</sequence>
<dbReference type="InterPro" id="IPR036380">
    <property type="entry name" value="Isochorismatase-like_sf"/>
</dbReference>
<comment type="similarity">
    <text evidence="1">Belongs to the isochorismatase family.</text>
</comment>
<protein>
    <submittedName>
        <fullName evidence="4">Nicotinamidase-related amidase</fullName>
    </submittedName>
</protein>
<evidence type="ECO:0000313" key="4">
    <source>
        <dbReference type="EMBL" id="MDQ0207354.1"/>
    </source>
</evidence>
<dbReference type="RefSeq" id="WP_306982566.1">
    <property type="nucleotide sequence ID" value="NZ_JAUSUA010000002.1"/>
</dbReference>
<dbReference type="EMBL" id="JAUSUA010000002">
    <property type="protein sequence ID" value="MDQ0207354.1"/>
    <property type="molecule type" value="Genomic_DNA"/>
</dbReference>
<dbReference type="PANTHER" id="PTHR43540">
    <property type="entry name" value="PEROXYUREIDOACRYLATE/UREIDOACRYLATE AMIDOHYDROLASE-RELATED"/>
    <property type="match status" value="1"/>
</dbReference>
<keyword evidence="2" id="KW-0378">Hydrolase</keyword>
<dbReference type="InterPro" id="IPR050272">
    <property type="entry name" value="Isochorismatase-like_hydrls"/>
</dbReference>